<evidence type="ECO:0000256" key="1">
    <source>
        <dbReference type="SAM" id="MobiDB-lite"/>
    </source>
</evidence>
<keyword evidence="2" id="KW-1133">Transmembrane helix</keyword>
<dbReference type="OrthoDB" id="4316587at2"/>
<sequence>MYTPGTQPDQDAEDGGGPETEAAGAASAKPRWSDRAGLWRRGWWVGGSSLFLALVLLVHAKVPNEIGNLGSLLQTFLPWLGLAVPVLVVCAVLRRSATALVCLLVPILVWLNLFGGLLIDKTSDGGALMVVSHNVDADNADPEGTAEKLAGSGADLVALQELPQSAMETYEAGLAAAYPYHAVQGTVGLWSRYPLSDTAPVDTGMGWVRAMRTTVSTDALGDIAVYVAHLPSVRVQFRAGFTAERRDRAAELLGQAISEEGLHRAVLLGDLNGTMNDGALAPLTSQLRSTQGAAGAGFGFSWPAGFPMARIDQILVRDLEPVSSWTLPATGSDHLPVAARLDP</sequence>
<organism evidence="4 5">
    <name type="scientific">Streptomyces hoynatensis</name>
    <dbReference type="NCBI Taxonomy" id="1141874"/>
    <lineage>
        <taxon>Bacteria</taxon>
        <taxon>Bacillati</taxon>
        <taxon>Actinomycetota</taxon>
        <taxon>Actinomycetes</taxon>
        <taxon>Kitasatosporales</taxon>
        <taxon>Streptomycetaceae</taxon>
        <taxon>Streptomyces</taxon>
    </lineage>
</organism>
<feature type="compositionally biased region" description="Low complexity" evidence="1">
    <location>
        <begin position="19"/>
        <end position="28"/>
    </location>
</feature>
<dbReference type="Proteomes" id="UP000272474">
    <property type="component" value="Unassembled WGS sequence"/>
</dbReference>
<dbReference type="Pfam" id="PF03372">
    <property type="entry name" value="Exo_endo_phos"/>
    <property type="match status" value="1"/>
</dbReference>
<feature type="region of interest" description="Disordered" evidence="1">
    <location>
        <begin position="1"/>
        <end position="29"/>
    </location>
</feature>
<feature type="transmembrane region" description="Helical" evidence="2">
    <location>
        <begin position="42"/>
        <end position="60"/>
    </location>
</feature>
<dbReference type="InterPro" id="IPR005135">
    <property type="entry name" value="Endo/exonuclease/phosphatase"/>
</dbReference>
<evidence type="ECO:0000313" key="5">
    <source>
        <dbReference type="Proteomes" id="UP000272474"/>
    </source>
</evidence>
<dbReference type="EMBL" id="RBAL01000002">
    <property type="protein sequence ID" value="RKN45932.1"/>
    <property type="molecule type" value="Genomic_DNA"/>
</dbReference>
<name>A0A3A9ZBW0_9ACTN</name>
<evidence type="ECO:0000313" key="4">
    <source>
        <dbReference type="EMBL" id="RKN45932.1"/>
    </source>
</evidence>
<keyword evidence="5" id="KW-1185">Reference proteome</keyword>
<feature type="transmembrane region" description="Helical" evidence="2">
    <location>
        <begin position="72"/>
        <end position="93"/>
    </location>
</feature>
<proteinExistence type="predicted"/>
<dbReference type="AlphaFoldDB" id="A0A3A9ZBW0"/>
<gene>
    <name evidence="4" type="ORF">D7294_05760</name>
</gene>
<feature type="domain" description="Endonuclease/exonuclease/phosphatase" evidence="3">
    <location>
        <begin position="132"/>
        <end position="334"/>
    </location>
</feature>
<accession>A0A3A9ZBW0</accession>
<comment type="caution">
    <text evidence="4">The sequence shown here is derived from an EMBL/GenBank/DDBJ whole genome shotgun (WGS) entry which is preliminary data.</text>
</comment>
<keyword evidence="2" id="KW-0472">Membrane</keyword>
<keyword evidence="2" id="KW-0812">Transmembrane</keyword>
<feature type="transmembrane region" description="Helical" evidence="2">
    <location>
        <begin position="100"/>
        <end position="119"/>
    </location>
</feature>
<protein>
    <recommendedName>
        <fullName evidence="3">Endonuclease/exonuclease/phosphatase domain-containing protein</fullName>
    </recommendedName>
</protein>
<reference evidence="4 5" key="1">
    <citation type="journal article" date="2014" name="Int. J. Syst. Evol. Microbiol.">
        <title>Streptomyces hoynatensis sp. nov., isolated from deep marine sediment.</title>
        <authorList>
            <person name="Veyisoglu A."/>
            <person name="Sahin N."/>
        </authorList>
    </citation>
    <scope>NUCLEOTIDE SEQUENCE [LARGE SCALE GENOMIC DNA]</scope>
    <source>
        <strain evidence="4 5">KCTC 29097</strain>
    </source>
</reference>
<dbReference type="SUPFAM" id="SSF56219">
    <property type="entry name" value="DNase I-like"/>
    <property type="match status" value="1"/>
</dbReference>
<evidence type="ECO:0000256" key="2">
    <source>
        <dbReference type="SAM" id="Phobius"/>
    </source>
</evidence>
<evidence type="ECO:0000259" key="3">
    <source>
        <dbReference type="Pfam" id="PF03372"/>
    </source>
</evidence>
<dbReference type="GO" id="GO:0003824">
    <property type="term" value="F:catalytic activity"/>
    <property type="evidence" value="ECO:0007669"/>
    <property type="project" value="InterPro"/>
</dbReference>
<dbReference type="InterPro" id="IPR036691">
    <property type="entry name" value="Endo/exonu/phosph_ase_sf"/>
</dbReference>
<dbReference type="Gene3D" id="3.60.10.10">
    <property type="entry name" value="Endonuclease/exonuclease/phosphatase"/>
    <property type="match status" value="1"/>
</dbReference>